<dbReference type="SMART" id="SM00422">
    <property type="entry name" value="HTH_MERR"/>
    <property type="match status" value="1"/>
</dbReference>
<reference evidence="2 3" key="1">
    <citation type="journal article" date="2015" name="Nature">
        <title>rRNA introns, odd ribosomes, and small enigmatic genomes across a large radiation of phyla.</title>
        <authorList>
            <person name="Brown C.T."/>
            <person name="Hug L.A."/>
            <person name="Thomas B.C."/>
            <person name="Sharon I."/>
            <person name="Castelle C.J."/>
            <person name="Singh A."/>
            <person name="Wilkins M.J."/>
            <person name="Williams K.H."/>
            <person name="Banfield J.F."/>
        </authorList>
    </citation>
    <scope>NUCLEOTIDE SEQUENCE [LARGE SCALE GENOMIC DNA]</scope>
</reference>
<evidence type="ECO:0000259" key="1">
    <source>
        <dbReference type="SMART" id="SM00422"/>
    </source>
</evidence>
<gene>
    <name evidence="2" type="ORF">UT63_C0099G0003</name>
</gene>
<dbReference type="GO" id="GO:0003677">
    <property type="term" value="F:DNA binding"/>
    <property type="evidence" value="ECO:0007669"/>
    <property type="project" value="InterPro"/>
</dbReference>
<dbReference type="SUPFAM" id="SSF46955">
    <property type="entry name" value="Putative DNA-binding domain"/>
    <property type="match status" value="1"/>
</dbReference>
<sequence>MVRDHALQLKMRGMDTNSLENKEEKSYGATEVAGIVGISLRQLYYWEEGFGAISPYFKKCGNRKFRRYSENDIEILKKIKRFLKKGFLLEKAIEKSNGNNCSNGDK</sequence>
<comment type="caution">
    <text evidence="2">The sequence shown here is derived from an EMBL/GenBank/DDBJ whole genome shotgun (WGS) entry which is preliminary data.</text>
</comment>
<dbReference type="Pfam" id="PF13411">
    <property type="entry name" value="MerR_1"/>
    <property type="match status" value="1"/>
</dbReference>
<dbReference type="EMBL" id="LBXN01000099">
    <property type="protein sequence ID" value="KKR30412.1"/>
    <property type="molecule type" value="Genomic_DNA"/>
</dbReference>
<dbReference type="AlphaFoldDB" id="A0A0G0SXR5"/>
<evidence type="ECO:0000313" key="2">
    <source>
        <dbReference type="EMBL" id="KKR30412.1"/>
    </source>
</evidence>
<dbReference type="InterPro" id="IPR009061">
    <property type="entry name" value="DNA-bd_dom_put_sf"/>
</dbReference>
<accession>A0A0G0SXR5</accession>
<organism evidence="2 3">
    <name type="scientific">Candidatus Gottesmanbacteria bacterium GW2011_GWC2_39_8</name>
    <dbReference type="NCBI Taxonomy" id="1618450"/>
    <lineage>
        <taxon>Bacteria</taxon>
        <taxon>Candidatus Gottesmaniibacteriota</taxon>
    </lineage>
</organism>
<dbReference type="InterPro" id="IPR000551">
    <property type="entry name" value="MerR-type_HTH_dom"/>
</dbReference>
<name>A0A0G0SXR5_9BACT</name>
<dbReference type="Gene3D" id="1.10.1660.10">
    <property type="match status" value="1"/>
</dbReference>
<feature type="domain" description="HTH merR-type" evidence="1">
    <location>
        <begin position="27"/>
        <end position="96"/>
    </location>
</feature>
<dbReference type="GO" id="GO:0006355">
    <property type="term" value="P:regulation of DNA-templated transcription"/>
    <property type="evidence" value="ECO:0007669"/>
    <property type="project" value="InterPro"/>
</dbReference>
<dbReference type="Proteomes" id="UP000034539">
    <property type="component" value="Unassembled WGS sequence"/>
</dbReference>
<proteinExistence type="predicted"/>
<evidence type="ECO:0000313" key="3">
    <source>
        <dbReference type="Proteomes" id="UP000034539"/>
    </source>
</evidence>
<protein>
    <submittedName>
        <fullName evidence="2">HTH-type transcription regulator</fullName>
    </submittedName>
</protein>